<accession>A0A1E4RRH8</accession>
<feature type="domain" description="JmjC" evidence="3">
    <location>
        <begin position="288"/>
        <end position="453"/>
    </location>
</feature>
<dbReference type="GeneID" id="30997407"/>
<dbReference type="SMART" id="SM00558">
    <property type="entry name" value="JmjC"/>
    <property type="match status" value="1"/>
</dbReference>
<dbReference type="SUPFAM" id="SSF51197">
    <property type="entry name" value="Clavaminate synthase-like"/>
    <property type="match status" value="1"/>
</dbReference>
<dbReference type="Pfam" id="PF13621">
    <property type="entry name" value="Cupin_8"/>
    <property type="match status" value="1"/>
</dbReference>
<keyword evidence="5" id="KW-1185">Reference proteome</keyword>
<evidence type="ECO:0000313" key="5">
    <source>
        <dbReference type="Proteomes" id="UP000095085"/>
    </source>
</evidence>
<dbReference type="STRING" id="984485.A0A1E4RRH8"/>
<dbReference type="GO" id="GO:0005634">
    <property type="term" value="C:nucleus"/>
    <property type="evidence" value="ECO:0007669"/>
    <property type="project" value="TreeGrafter"/>
</dbReference>
<dbReference type="InterPro" id="IPR001810">
    <property type="entry name" value="F-box_dom"/>
</dbReference>
<dbReference type="Gene3D" id="2.60.120.650">
    <property type="entry name" value="Cupin"/>
    <property type="match status" value="1"/>
</dbReference>
<dbReference type="PROSITE" id="PS51184">
    <property type="entry name" value="JMJC"/>
    <property type="match status" value="1"/>
</dbReference>
<gene>
    <name evidence="4" type="ORF">HYPBUDRAFT_172631</name>
</gene>
<dbReference type="PANTHER" id="PTHR12480">
    <property type="entry name" value="ARGININE DEMETHYLASE AND LYSYL-HYDROXYLASE JMJD"/>
    <property type="match status" value="1"/>
</dbReference>
<dbReference type="EMBL" id="KV454538">
    <property type="protein sequence ID" value="ODV69665.1"/>
    <property type="molecule type" value="Genomic_DNA"/>
</dbReference>
<feature type="domain" description="F-box" evidence="2">
    <location>
        <begin position="64"/>
        <end position="111"/>
    </location>
</feature>
<evidence type="ECO:0000313" key="4">
    <source>
        <dbReference type="EMBL" id="ODV69665.1"/>
    </source>
</evidence>
<evidence type="ECO:0000259" key="2">
    <source>
        <dbReference type="PROSITE" id="PS50181"/>
    </source>
</evidence>
<feature type="region of interest" description="Disordered" evidence="1">
    <location>
        <begin position="1"/>
        <end position="20"/>
    </location>
</feature>
<dbReference type="Pfam" id="PF12937">
    <property type="entry name" value="F-box-like"/>
    <property type="match status" value="1"/>
</dbReference>
<organism evidence="4 5">
    <name type="scientific">Hyphopichia burtonii NRRL Y-1933</name>
    <dbReference type="NCBI Taxonomy" id="984485"/>
    <lineage>
        <taxon>Eukaryota</taxon>
        <taxon>Fungi</taxon>
        <taxon>Dikarya</taxon>
        <taxon>Ascomycota</taxon>
        <taxon>Saccharomycotina</taxon>
        <taxon>Pichiomycetes</taxon>
        <taxon>Debaryomycetaceae</taxon>
        <taxon>Hyphopichia</taxon>
    </lineage>
</organism>
<dbReference type="InterPro" id="IPR050910">
    <property type="entry name" value="JMJD6_ArgDemeth/LysHydrox"/>
</dbReference>
<proteinExistence type="predicted"/>
<dbReference type="GO" id="GO:0000987">
    <property type="term" value="F:cis-regulatory region sequence-specific DNA binding"/>
    <property type="evidence" value="ECO:0007669"/>
    <property type="project" value="TreeGrafter"/>
</dbReference>
<dbReference type="PROSITE" id="PS50181">
    <property type="entry name" value="FBOX"/>
    <property type="match status" value="1"/>
</dbReference>
<evidence type="ECO:0000259" key="3">
    <source>
        <dbReference type="PROSITE" id="PS51184"/>
    </source>
</evidence>
<dbReference type="OrthoDB" id="424465at2759"/>
<name>A0A1E4RRH8_9ASCO</name>
<dbReference type="InterPro" id="IPR041667">
    <property type="entry name" value="Cupin_8"/>
</dbReference>
<reference evidence="5" key="1">
    <citation type="submission" date="2016-05" db="EMBL/GenBank/DDBJ databases">
        <title>Comparative genomics of biotechnologically important yeasts.</title>
        <authorList>
            <consortium name="DOE Joint Genome Institute"/>
            <person name="Riley R."/>
            <person name="Haridas S."/>
            <person name="Wolfe K.H."/>
            <person name="Lopes M.R."/>
            <person name="Hittinger C.T."/>
            <person name="Goker M."/>
            <person name="Salamov A."/>
            <person name="Wisecaver J."/>
            <person name="Long T.M."/>
            <person name="Aerts A.L."/>
            <person name="Barry K."/>
            <person name="Choi C."/>
            <person name="Clum A."/>
            <person name="Coughlan A.Y."/>
            <person name="Deshpande S."/>
            <person name="Douglass A.P."/>
            <person name="Hanson S.J."/>
            <person name="Klenk H.-P."/>
            <person name="Labutti K."/>
            <person name="Lapidus A."/>
            <person name="Lindquist E."/>
            <person name="Lipzen A."/>
            <person name="Meier-Kolthoff J.P."/>
            <person name="Ohm R.A."/>
            <person name="Otillar R.P."/>
            <person name="Pangilinan J."/>
            <person name="Peng Y."/>
            <person name="Rokas A."/>
            <person name="Rosa C.A."/>
            <person name="Scheuner C."/>
            <person name="Sibirny A.A."/>
            <person name="Slot J.C."/>
            <person name="Stielow J.B."/>
            <person name="Sun H."/>
            <person name="Kurtzman C.P."/>
            <person name="Blackwell M."/>
            <person name="Grigoriev I.V."/>
            <person name="Jeffries T.W."/>
        </authorList>
    </citation>
    <scope>NUCLEOTIDE SEQUENCE [LARGE SCALE GENOMIC DNA]</scope>
    <source>
        <strain evidence="5">NRRL Y-1933</strain>
    </source>
</reference>
<dbReference type="InterPro" id="IPR036047">
    <property type="entry name" value="F-box-like_dom_sf"/>
</dbReference>
<dbReference type="Proteomes" id="UP000095085">
    <property type="component" value="Unassembled WGS sequence"/>
</dbReference>
<dbReference type="SUPFAM" id="SSF81383">
    <property type="entry name" value="F-box domain"/>
    <property type="match status" value="1"/>
</dbReference>
<sequence>MSPVHSMDSAEGPLVKRARKSYPDNNRSVSLFSVSARHPLNVKPGGNSLLANSIDFKPSKSQQMGDFERFPEELLMEMFSYIQDPKSLMRLSHTSRIMYAYLYDEEIWRKLNTHKVLEGERINQQSETLPWKGSWRCTLLRLEESKEAKLQLKDNLLCSDILYRPFQCSKVDYSTLFSKIIKEESVYHQDSLNGDFDHTLLPSGRIARLAESQLTLNEFNENWSNKPFILTNENENRWPVWTLNQLLERFPEVKFRQEVVQWPLKLYSEYLANNKDESPLYLFDCNSMAMKSLKQEYAPPKIFQPDFFKTFNHFSSKPCRPDYAWLIIGPKRSGSTFHKDPNSTSAWNAAISGRKLWVMLPPGTTPPGVGTDEEESEVTSPVGIAEWVISGFFNDSLKIESCQIGITFPGECMYVPAGWWHSVINLDDSIALTQNFVPQSQLCKVLNFLKNKHGQISGFKPKNVKLVMDEILKSDKDINNETLSKLREYTSIFESLDPHLQEEDCGEITSEKLPPMPIFELFSQLMILGDNKQELEAGLEKLVKLEKNELMKKTGKSEMWTKLTDEKQESVGFSFGFGFDESDDE</sequence>
<dbReference type="RefSeq" id="XP_020078732.1">
    <property type="nucleotide sequence ID" value="XM_020222858.1"/>
</dbReference>
<protein>
    <submittedName>
        <fullName evidence="4">Clavaminate synthase-like protein</fullName>
    </submittedName>
</protein>
<evidence type="ECO:0000256" key="1">
    <source>
        <dbReference type="SAM" id="MobiDB-lite"/>
    </source>
</evidence>
<dbReference type="Gene3D" id="1.20.1280.50">
    <property type="match status" value="1"/>
</dbReference>
<dbReference type="PANTHER" id="PTHR12480:SF21">
    <property type="entry name" value="JMJC DOMAIN-CONTAINING PROTEIN 8"/>
    <property type="match status" value="1"/>
</dbReference>
<dbReference type="InterPro" id="IPR003347">
    <property type="entry name" value="JmjC_dom"/>
</dbReference>
<dbReference type="AlphaFoldDB" id="A0A1E4RRH8"/>